<dbReference type="AlphaFoldDB" id="A0A6G7J4W4"/>
<dbReference type="Pfam" id="PF17653">
    <property type="entry name" value="DUF5522"/>
    <property type="match status" value="1"/>
</dbReference>
<dbReference type="EMBL" id="CP049616">
    <property type="protein sequence ID" value="QII45826.1"/>
    <property type="molecule type" value="Genomic_DNA"/>
</dbReference>
<name>A0A6G7J4W4_9FLAO</name>
<proteinExistence type="predicted"/>
<evidence type="ECO:0000313" key="2">
    <source>
        <dbReference type="Proteomes" id="UP000502928"/>
    </source>
</evidence>
<organism evidence="1 2">
    <name type="scientific">Flagellimonas oceani</name>
    <dbReference type="NCBI Taxonomy" id="2698672"/>
    <lineage>
        <taxon>Bacteria</taxon>
        <taxon>Pseudomonadati</taxon>
        <taxon>Bacteroidota</taxon>
        <taxon>Flavobacteriia</taxon>
        <taxon>Flavobacteriales</taxon>
        <taxon>Flavobacteriaceae</taxon>
        <taxon>Flagellimonas</taxon>
    </lineage>
</organism>
<dbReference type="InterPro" id="IPR040807">
    <property type="entry name" value="DUF5522"/>
</dbReference>
<reference evidence="1 2" key="1">
    <citation type="submission" date="2020-02" db="EMBL/GenBank/DDBJ databases">
        <title>Complete genome of Muricauda sp. 501str8.</title>
        <authorList>
            <person name="Dong B."/>
            <person name="Zhu S."/>
            <person name="Yang J."/>
            <person name="Chen J."/>
        </authorList>
    </citation>
    <scope>NUCLEOTIDE SEQUENCE [LARGE SCALE GENOMIC DNA]</scope>
    <source>
        <strain evidence="1 2">501str8</strain>
    </source>
</reference>
<accession>A0A6G7J4W4</accession>
<dbReference type="Proteomes" id="UP000502928">
    <property type="component" value="Chromosome"/>
</dbReference>
<evidence type="ECO:0000313" key="1">
    <source>
        <dbReference type="EMBL" id="QII45826.1"/>
    </source>
</evidence>
<dbReference type="RefSeq" id="WP_166249212.1">
    <property type="nucleotide sequence ID" value="NZ_CP049616.1"/>
</dbReference>
<gene>
    <name evidence="1" type="ORF">GVT53_14460</name>
</gene>
<sequence>MKERIPLEEGDYYLSEQGYRVFTEKYHLKRGYCCESGCRHCPYGYNSKTNIQN</sequence>
<dbReference type="KEGG" id="mut:GVT53_14460"/>
<protein>
    <submittedName>
        <fullName evidence="1">Uncharacterized protein</fullName>
    </submittedName>
</protein>
<keyword evidence="2" id="KW-1185">Reference proteome</keyword>